<proteinExistence type="predicted"/>
<comment type="caution">
    <text evidence="1">The sequence shown here is derived from an EMBL/GenBank/DDBJ whole genome shotgun (WGS) entry which is preliminary data.</text>
</comment>
<dbReference type="AlphaFoldDB" id="A0A5J4T3X5"/>
<reference evidence="1" key="1">
    <citation type="submission" date="2019-03" db="EMBL/GenBank/DDBJ databases">
        <title>Single cell metagenomics reveals metabolic interactions within the superorganism composed of flagellate Streblomastix strix and complex community of Bacteroidetes bacteria on its surface.</title>
        <authorList>
            <person name="Treitli S.C."/>
            <person name="Kolisko M."/>
            <person name="Husnik F."/>
            <person name="Keeling P."/>
            <person name="Hampl V."/>
        </authorList>
    </citation>
    <scope>NUCLEOTIDE SEQUENCE</scope>
    <source>
        <strain evidence="1">STM</strain>
    </source>
</reference>
<accession>A0A5J4T3X5</accession>
<protein>
    <submittedName>
        <fullName evidence="1">Uncharacterized protein</fullName>
    </submittedName>
</protein>
<organism evidence="1">
    <name type="scientific">termite gut metagenome</name>
    <dbReference type="NCBI Taxonomy" id="433724"/>
    <lineage>
        <taxon>unclassified sequences</taxon>
        <taxon>metagenomes</taxon>
        <taxon>organismal metagenomes</taxon>
    </lineage>
</organism>
<sequence>MAVNCVALSDIDEAMNCTDPDNLPGITADVIYGYWDDVAVWPDFPVPSSSNAPLTLEQAGTLVGDLVMKTGTCAYKLTYTADTGSFTITPQGDPGFESYLYALTLVSAKIRKVIFGFENATRNRRMFLIVQDNNGTYYLMGDRRSGAKKASSDGSVTGTSATDKNQTTLVYNYNCSRKLVYEGDVEDILIPAPGGKISA</sequence>
<gene>
    <name evidence="1" type="ORF">EZS27_000361</name>
</gene>
<dbReference type="EMBL" id="SNRY01000003">
    <property type="protein sequence ID" value="KAA6352411.1"/>
    <property type="molecule type" value="Genomic_DNA"/>
</dbReference>
<evidence type="ECO:0000313" key="1">
    <source>
        <dbReference type="EMBL" id="KAA6352411.1"/>
    </source>
</evidence>
<name>A0A5J4T3X5_9ZZZZ</name>